<organism evidence="5 6">
    <name type="scientific">Flavobacterium psychrotolerans</name>
    <dbReference type="NCBI Taxonomy" id="2169410"/>
    <lineage>
        <taxon>Bacteria</taxon>
        <taxon>Pseudomonadati</taxon>
        <taxon>Bacteroidota</taxon>
        <taxon>Flavobacteriia</taxon>
        <taxon>Flavobacteriales</taxon>
        <taxon>Flavobacteriaceae</taxon>
        <taxon>Flavobacterium</taxon>
    </lineage>
</organism>
<dbReference type="Gene3D" id="3.20.20.80">
    <property type="entry name" value="Glycosidases"/>
    <property type="match status" value="1"/>
</dbReference>
<dbReference type="Proteomes" id="UP000245449">
    <property type="component" value="Unassembled WGS sequence"/>
</dbReference>
<name>A0A2U1JRH8_9FLAO</name>
<evidence type="ECO:0000313" key="5">
    <source>
        <dbReference type="EMBL" id="PWA07483.1"/>
    </source>
</evidence>
<dbReference type="GO" id="GO:0009253">
    <property type="term" value="P:peptidoglycan catabolic process"/>
    <property type="evidence" value="ECO:0007669"/>
    <property type="project" value="InterPro"/>
</dbReference>
<dbReference type="SMART" id="SM00641">
    <property type="entry name" value="Glyco_25"/>
    <property type="match status" value="1"/>
</dbReference>
<feature type="transmembrane region" description="Helical" evidence="4">
    <location>
        <begin position="28"/>
        <end position="47"/>
    </location>
</feature>
<dbReference type="OrthoDB" id="9798192at2"/>
<dbReference type="GO" id="GO:0003796">
    <property type="term" value="F:lysozyme activity"/>
    <property type="evidence" value="ECO:0007669"/>
    <property type="project" value="InterPro"/>
</dbReference>
<keyword evidence="4" id="KW-0472">Membrane</keyword>
<dbReference type="GO" id="GO:0016052">
    <property type="term" value="P:carbohydrate catabolic process"/>
    <property type="evidence" value="ECO:0007669"/>
    <property type="project" value="TreeGrafter"/>
</dbReference>
<reference evidence="5 6" key="1">
    <citation type="submission" date="2018-04" db="EMBL/GenBank/DDBJ databases">
        <title>Flavobacterium sp. nov., isolated from glacier ice.</title>
        <authorList>
            <person name="Liu Q."/>
            <person name="Xin Y.-H."/>
        </authorList>
    </citation>
    <scope>NUCLEOTIDE SEQUENCE [LARGE SCALE GENOMIC DNA]</scope>
    <source>
        <strain evidence="5 6">RB1R5</strain>
    </source>
</reference>
<accession>A0A2U1JRH8</accession>
<protein>
    <submittedName>
        <fullName evidence="5">Glycoside hydrolase</fullName>
    </submittedName>
</protein>
<dbReference type="InterPro" id="IPR018077">
    <property type="entry name" value="Glyco_hydro_fam25_subgr"/>
</dbReference>
<gene>
    <name evidence="5" type="ORF">DB895_01855</name>
</gene>
<sequence length="288" mass="33535">MRKPVTRKTPVKRKPSVKKKPAFWKGRGSLVLTVFCVLLLVGTIYHYREGLAYYLGFKSHKVAAHSGEEDKRFSDVRNFQLLSKYEDKVAGLDVSQYQGEINWEQVHTLENTFPIGFVFIRATAGTDKVDLQFEKNWVGTKNNKIIRGAYHYYRPNENSLEQATLFIQNVHLQKGDLPPVLDIEKLPKNQSIDSLKVGLKRWLEKIDAHYNVRPIIYTSSTYYDDFLKEEFSDYTFWIANYNFFVEDIKVDWLFWQFTEKSTVSGIKGNVDVTIYNGTPKMLGYLTIN</sequence>
<dbReference type="EMBL" id="QCZI01000001">
    <property type="protein sequence ID" value="PWA07483.1"/>
    <property type="molecule type" value="Genomic_DNA"/>
</dbReference>
<evidence type="ECO:0000256" key="1">
    <source>
        <dbReference type="ARBA" id="ARBA00010646"/>
    </source>
</evidence>
<evidence type="ECO:0000313" key="6">
    <source>
        <dbReference type="Proteomes" id="UP000245449"/>
    </source>
</evidence>
<dbReference type="RefSeq" id="WP_116723629.1">
    <property type="nucleotide sequence ID" value="NZ_QCZI01000001.1"/>
</dbReference>
<dbReference type="Pfam" id="PF01183">
    <property type="entry name" value="Glyco_hydro_25"/>
    <property type="match status" value="1"/>
</dbReference>
<evidence type="ECO:0000256" key="4">
    <source>
        <dbReference type="SAM" id="Phobius"/>
    </source>
</evidence>
<keyword evidence="2 5" id="KW-0378">Hydrolase</keyword>
<proteinExistence type="inferred from homology"/>
<keyword evidence="3" id="KW-0326">Glycosidase</keyword>
<keyword evidence="4" id="KW-1133">Transmembrane helix</keyword>
<dbReference type="InterPro" id="IPR017853">
    <property type="entry name" value="GH"/>
</dbReference>
<dbReference type="PANTHER" id="PTHR34135:SF2">
    <property type="entry name" value="LYSOZYME"/>
    <property type="match status" value="1"/>
</dbReference>
<dbReference type="AlphaFoldDB" id="A0A2U1JRH8"/>
<dbReference type="InterPro" id="IPR002053">
    <property type="entry name" value="Glyco_hydro_25"/>
</dbReference>
<dbReference type="PANTHER" id="PTHR34135">
    <property type="entry name" value="LYSOZYME"/>
    <property type="match status" value="1"/>
</dbReference>
<keyword evidence="4" id="KW-0812">Transmembrane</keyword>
<dbReference type="GO" id="GO:0016998">
    <property type="term" value="P:cell wall macromolecule catabolic process"/>
    <property type="evidence" value="ECO:0007669"/>
    <property type="project" value="InterPro"/>
</dbReference>
<evidence type="ECO:0000256" key="3">
    <source>
        <dbReference type="ARBA" id="ARBA00023295"/>
    </source>
</evidence>
<comment type="caution">
    <text evidence="5">The sequence shown here is derived from an EMBL/GenBank/DDBJ whole genome shotgun (WGS) entry which is preliminary data.</text>
</comment>
<comment type="similarity">
    <text evidence="1">Belongs to the glycosyl hydrolase 25 family.</text>
</comment>
<keyword evidence="6" id="KW-1185">Reference proteome</keyword>
<dbReference type="SUPFAM" id="SSF51445">
    <property type="entry name" value="(Trans)glycosidases"/>
    <property type="match status" value="1"/>
</dbReference>
<dbReference type="PROSITE" id="PS51904">
    <property type="entry name" value="GLYCOSYL_HYDROL_F25_2"/>
    <property type="match status" value="1"/>
</dbReference>
<evidence type="ECO:0000256" key="2">
    <source>
        <dbReference type="ARBA" id="ARBA00022801"/>
    </source>
</evidence>